<dbReference type="Proteomes" id="UP000218287">
    <property type="component" value="Chromosome"/>
</dbReference>
<evidence type="ECO:0000313" key="1">
    <source>
        <dbReference type="EMBL" id="BAY15717.1"/>
    </source>
</evidence>
<gene>
    <name evidence="1" type="ORF">NIES21_15360</name>
</gene>
<accession>A0A1Z4GE09</accession>
<evidence type="ECO:0000313" key="2">
    <source>
        <dbReference type="Proteomes" id="UP000218287"/>
    </source>
</evidence>
<dbReference type="EMBL" id="AP018174">
    <property type="protein sequence ID" value="BAY15717.1"/>
    <property type="molecule type" value="Genomic_DNA"/>
</dbReference>
<dbReference type="OrthoDB" id="489664at2"/>
<dbReference type="AlphaFoldDB" id="A0A1Z4GE09"/>
<name>A0A1Z4GE09_9CYAN</name>
<keyword evidence="2" id="KW-1185">Reference proteome</keyword>
<sequence>MTEHRPLTPKEQKVVQEFESARTGLGAIAKSNILNNHVTGWADIIADTPEEELVVRDGYGSNSFMYRRIGG</sequence>
<organism evidence="1 2">
    <name type="scientific">Anabaenopsis circularis NIES-21</name>
    <dbReference type="NCBI Taxonomy" id="1085406"/>
    <lineage>
        <taxon>Bacteria</taxon>
        <taxon>Bacillati</taxon>
        <taxon>Cyanobacteriota</taxon>
        <taxon>Cyanophyceae</taxon>
        <taxon>Nostocales</taxon>
        <taxon>Nodulariaceae</taxon>
        <taxon>Anabaenopsis</taxon>
    </lineage>
</organism>
<reference evidence="1 2" key="1">
    <citation type="submission" date="2017-06" db="EMBL/GenBank/DDBJ databases">
        <title>Genome sequencing of cyanobaciteial culture collection at National Institute for Environmental Studies (NIES).</title>
        <authorList>
            <person name="Hirose Y."/>
            <person name="Shimura Y."/>
            <person name="Fujisawa T."/>
            <person name="Nakamura Y."/>
            <person name="Kawachi M."/>
        </authorList>
    </citation>
    <scope>NUCLEOTIDE SEQUENCE [LARGE SCALE GENOMIC DNA]</scope>
    <source>
        <strain evidence="1 2">NIES-21</strain>
    </source>
</reference>
<proteinExistence type="predicted"/>
<protein>
    <submittedName>
        <fullName evidence="1">Uncharacterized protein</fullName>
    </submittedName>
</protein>